<sequence length="299" mass="34388">MPYTLFSARKKYNSTAVSILITTFNRKPARCRKRTDGPPIADLRSKNKYRPACILFLEKRYIWLPYTFHMKTRFAFFFSLILLISCTKESDRPDMDYPTTFKLRRFDQVQPVRMFTRNGEVKDAAFIKKHALTQRMQMLYDVGATAPDDASATDITLLSRSEAEMNSGSLTRYDVKKQGDALLLTSKEERSSGYSRSDEFYMDLMIGLSKYKPLIYDKQPLPPASNTGFTYTYKTKEQLVASVKGQELLVHRLAFAYQNLHSWRSLVINNQFDPTGISLLRDGDTLVIQEFAIVGVPVK</sequence>
<evidence type="ECO:0000313" key="2">
    <source>
        <dbReference type="Proteomes" id="UP000198724"/>
    </source>
</evidence>
<evidence type="ECO:0000313" key="1">
    <source>
        <dbReference type="EMBL" id="SFH07889.1"/>
    </source>
</evidence>
<dbReference type="AlphaFoldDB" id="A0A1I2X4M1"/>
<gene>
    <name evidence="1" type="ORF">SAMN05421739_105355</name>
</gene>
<dbReference type="EMBL" id="FOOT01000005">
    <property type="protein sequence ID" value="SFH07889.1"/>
    <property type="molecule type" value="Genomic_DNA"/>
</dbReference>
<name>A0A1I2X4M1_9BACT</name>
<protein>
    <submittedName>
        <fullName evidence="1">Uncharacterized protein</fullName>
    </submittedName>
</protein>
<organism evidence="1 2">
    <name type="scientific">Pontibacter chinhatensis</name>
    <dbReference type="NCBI Taxonomy" id="1436961"/>
    <lineage>
        <taxon>Bacteria</taxon>
        <taxon>Pseudomonadati</taxon>
        <taxon>Bacteroidota</taxon>
        <taxon>Cytophagia</taxon>
        <taxon>Cytophagales</taxon>
        <taxon>Hymenobacteraceae</taxon>
        <taxon>Pontibacter</taxon>
    </lineage>
</organism>
<keyword evidence="2" id="KW-1185">Reference proteome</keyword>
<accession>A0A1I2X4M1</accession>
<dbReference type="Proteomes" id="UP000198724">
    <property type="component" value="Unassembled WGS sequence"/>
</dbReference>
<reference evidence="2" key="1">
    <citation type="submission" date="2016-10" db="EMBL/GenBank/DDBJ databases">
        <authorList>
            <person name="Varghese N."/>
            <person name="Submissions S."/>
        </authorList>
    </citation>
    <scope>NUCLEOTIDE SEQUENCE [LARGE SCALE GENOMIC DNA]</scope>
    <source>
        <strain evidence="2">LP51</strain>
    </source>
</reference>
<dbReference type="STRING" id="1436961.SAMN05421739_105355"/>
<proteinExistence type="predicted"/>